<dbReference type="Proteomes" id="UP000287853">
    <property type="component" value="Unassembled WGS sequence"/>
</dbReference>
<evidence type="ECO:0000256" key="1">
    <source>
        <dbReference type="SAM" id="MobiDB-lite"/>
    </source>
</evidence>
<reference evidence="2 3" key="1">
    <citation type="submission" date="2017-01" db="EMBL/GenBank/DDBJ databases">
        <title>The cable genome- insights into the physiology and evolution of filamentous bacteria capable of sulfide oxidation via long distance electron transfer.</title>
        <authorList>
            <person name="Schreiber L."/>
            <person name="Bjerg J.T."/>
            <person name="Boggild A."/>
            <person name="Van De Vossenberg J."/>
            <person name="Meysman F."/>
            <person name="Nielsen L.P."/>
            <person name="Schramm A."/>
            <person name="Kjeldsen K.U."/>
        </authorList>
    </citation>
    <scope>NUCLEOTIDE SEQUENCE [LARGE SCALE GENOMIC DNA]</scope>
    <source>
        <strain evidence="2">MCF</strain>
    </source>
</reference>
<name>A0A444J3N5_9BACT</name>
<proteinExistence type="predicted"/>
<evidence type="ECO:0000313" key="2">
    <source>
        <dbReference type="EMBL" id="RWX47465.1"/>
    </source>
</evidence>
<dbReference type="EMBL" id="MTKO01000034">
    <property type="protein sequence ID" value="RWX47465.1"/>
    <property type="molecule type" value="Genomic_DNA"/>
</dbReference>
<keyword evidence="3" id="KW-1185">Reference proteome</keyword>
<protein>
    <submittedName>
        <fullName evidence="2">Uncharacterized protein</fullName>
    </submittedName>
</protein>
<dbReference type="AlphaFoldDB" id="A0A444J3N5"/>
<feature type="compositionally biased region" description="Basic and acidic residues" evidence="1">
    <location>
        <begin position="41"/>
        <end position="63"/>
    </location>
</feature>
<comment type="caution">
    <text evidence="2">The sequence shown here is derived from an EMBL/GenBank/DDBJ whole genome shotgun (WGS) entry which is preliminary data.</text>
</comment>
<gene>
    <name evidence="2" type="ORF">H206_00527</name>
</gene>
<accession>A0A444J3N5</accession>
<evidence type="ECO:0000313" key="3">
    <source>
        <dbReference type="Proteomes" id="UP000287853"/>
    </source>
</evidence>
<feature type="region of interest" description="Disordered" evidence="1">
    <location>
        <begin position="36"/>
        <end position="63"/>
    </location>
</feature>
<sequence>MKEQSVDTHEIHLELLDALNQINGFSADIAKSLIKGGIQDRPSERQDKDQPAEGENRHYIDFR</sequence>
<organism evidence="2 3">
    <name type="scientific">Candidatus Electrothrix aarhusensis</name>
    <dbReference type="NCBI Taxonomy" id="1859131"/>
    <lineage>
        <taxon>Bacteria</taxon>
        <taxon>Pseudomonadati</taxon>
        <taxon>Thermodesulfobacteriota</taxon>
        <taxon>Desulfobulbia</taxon>
        <taxon>Desulfobulbales</taxon>
        <taxon>Desulfobulbaceae</taxon>
        <taxon>Candidatus Electrothrix</taxon>
    </lineage>
</organism>